<accession>A0AAW2I424</accession>
<feature type="domain" description="Sarcoglycan alpha/epsilon second" evidence="5">
    <location>
        <begin position="121"/>
        <end position="245"/>
    </location>
</feature>
<sequence length="412" mass="47403">MLKNLIFLLPIALLTSVPFCKSENVATTKVFIIPIDSNLFNWTTIEPDDEFEYSASLVNAPDLPKWIEYSYSRRHRTGFLYGVPPKDQESLQIEVVGLNKMSYETRRRVLHLNVLEKLHPATRQIHLKIDNVNVDDFFDSYRMNRLLDIFRFKLWKESFADLYCTFLTSAVSLGARLPLRPSEGEGVVIRFGSTAPYSNTLIELQEEVKPLWKLQHCPRDFKRTTVERYFRDEGFILDWCNFRLLDETMPLRKPTEHIEEASPSPELYQEPVWYQPTKKEVSQRSYAGEFAFTILIPMLIMIVLVVLLSVIIGLQHEGMRDDSDEFFDSVFLICENYFRSKRKSEMVEVTPSPSGIHRAGTGLRGVNHDWDGVGRSRTSSPQTGLRATGGDGLSRPTPPPYSSTMRTAVVDF</sequence>
<comment type="caution">
    <text evidence="6">The sequence shown here is derived from an EMBL/GenBank/DDBJ whole genome shotgun (WGS) entry which is preliminary data.</text>
</comment>
<keyword evidence="3" id="KW-0732">Signal</keyword>
<name>A0AAW2I424_9NEOP</name>
<evidence type="ECO:0000256" key="1">
    <source>
        <dbReference type="SAM" id="MobiDB-lite"/>
    </source>
</evidence>
<dbReference type="SUPFAM" id="SSF49313">
    <property type="entry name" value="Cadherin-like"/>
    <property type="match status" value="1"/>
</dbReference>
<proteinExistence type="predicted"/>
<dbReference type="GO" id="GO:0005509">
    <property type="term" value="F:calcium ion binding"/>
    <property type="evidence" value="ECO:0007669"/>
    <property type="project" value="InterPro"/>
</dbReference>
<reference evidence="6" key="1">
    <citation type="journal article" date="2024" name="Gigascience">
        <title>Chromosome-level genome of the poultry shaft louse Menopon gallinae provides insight into the host-switching and adaptive evolution of parasitic lice.</title>
        <authorList>
            <person name="Xu Y."/>
            <person name="Ma L."/>
            <person name="Liu S."/>
            <person name="Liang Y."/>
            <person name="Liu Q."/>
            <person name="He Z."/>
            <person name="Tian L."/>
            <person name="Duan Y."/>
            <person name="Cai W."/>
            <person name="Li H."/>
            <person name="Song F."/>
        </authorList>
    </citation>
    <scope>NUCLEOTIDE SEQUENCE</scope>
    <source>
        <strain evidence="6">Cailab_2023a</strain>
    </source>
</reference>
<dbReference type="Pfam" id="PF05510">
    <property type="entry name" value="Sarcoglycan_2"/>
    <property type="match status" value="1"/>
</dbReference>
<keyword evidence="2" id="KW-1133">Transmembrane helix</keyword>
<feature type="signal peptide" evidence="3">
    <location>
        <begin position="1"/>
        <end position="22"/>
    </location>
</feature>
<dbReference type="InterPro" id="IPR048347">
    <property type="entry name" value="Sarcoglycan_C"/>
</dbReference>
<dbReference type="InterPro" id="IPR008908">
    <property type="entry name" value="Sarcoglycan_alpha/epsilon"/>
</dbReference>
<evidence type="ECO:0000259" key="5">
    <source>
        <dbReference type="Pfam" id="PF20989"/>
    </source>
</evidence>
<evidence type="ECO:0000256" key="3">
    <source>
        <dbReference type="SAM" id="SignalP"/>
    </source>
</evidence>
<dbReference type="GO" id="GO:0016012">
    <property type="term" value="C:sarcoglycan complex"/>
    <property type="evidence" value="ECO:0007669"/>
    <property type="project" value="InterPro"/>
</dbReference>
<feature type="transmembrane region" description="Helical" evidence="2">
    <location>
        <begin position="290"/>
        <end position="314"/>
    </location>
</feature>
<evidence type="ECO:0000259" key="4">
    <source>
        <dbReference type="Pfam" id="PF05510"/>
    </source>
</evidence>
<feature type="domain" description="Sarcoglycan alpha/epsilon N-terminal" evidence="4">
    <location>
        <begin position="25"/>
        <end position="113"/>
    </location>
</feature>
<evidence type="ECO:0000313" key="6">
    <source>
        <dbReference type="EMBL" id="KAL0276964.1"/>
    </source>
</evidence>
<dbReference type="InterPro" id="IPR048346">
    <property type="entry name" value="Sarcoglycan_N"/>
</dbReference>
<keyword evidence="2" id="KW-0472">Membrane</keyword>
<evidence type="ECO:0008006" key="7">
    <source>
        <dbReference type="Google" id="ProtNLM"/>
    </source>
</evidence>
<dbReference type="PANTHER" id="PTHR10132">
    <property type="entry name" value="ALPHA-/EPSILON-SARCOGLYCAN FAMILY MEMBER"/>
    <property type="match status" value="1"/>
</dbReference>
<dbReference type="AlphaFoldDB" id="A0AAW2I424"/>
<feature type="compositionally biased region" description="Polar residues" evidence="1">
    <location>
        <begin position="376"/>
        <end position="385"/>
    </location>
</feature>
<organism evidence="6">
    <name type="scientific">Menopon gallinae</name>
    <name type="common">poultry shaft louse</name>
    <dbReference type="NCBI Taxonomy" id="328185"/>
    <lineage>
        <taxon>Eukaryota</taxon>
        <taxon>Metazoa</taxon>
        <taxon>Ecdysozoa</taxon>
        <taxon>Arthropoda</taxon>
        <taxon>Hexapoda</taxon>
        <taxon>Insecta</taxon>
        <taxon>Pterygota</taxon>
        <taxon>Neoptera</taxon>
        <taxon>Paraneoptera</taxon>
        <taxon>Psocodea</taxon>
        <taxon>Troctomorpha</taxon>
        <taxon>Phthiraptera</taxon>
        <taxon>Amblycera</taxon>
        <taxon>Menoponidae</taxon>
        <taxon>Menopon</taxon>
    </lineage>
</organism>
<protein>
    <recommendedName>
        <fullName evidence="7">Epsilon-sarcoglycan</fullName>
    </recommendedName>
</protein>
<dbReference type="EMBL" id="JARGDH010000002">
    <property type="protein sequence ID" value="KAL0276964.1"/>
    <property type="molecule type" value="Genomic_DNA"/>
</dbReference>
<gene>
    <name evidence="6" type="ORF">PYX00_004412</name>
</gene>
<dbReference type="PANTHER" id="PTHR10132:SF14">
    <property type="entry name" value="SARCOGLYCAN ALPHA, ISOFORM C"/>
    <property type="match status" value="1"/>
</dbReference>
<dbReference type="InterPro" id="IPR015919">
    <property type="entry name" value="Cadherin-like_sf"/>
</dbReference>
<evidence type="ECO:0000256" key="2">
    <source>
        <dbReference type="SAM" id="Phobius"/>
    </source>
</evidence>
<feature type="region of interest" description="Disordered" evidence="1">
    <location>
        <begin position="367"/>
        <end position="403"/>
    </location>
</feature>
<keyword evidence="2" id="KW-0812">Transmembrane</keyword>
<dbReference type="Pfam" id="PF20989">
    <property type="entry name" value="Sarcoglycan_2_C"/>
    <property type="match status" value="1"/>
</dbReference>
<feature type="chain" id="PRO_5043777711" description="Epsilon-sarcoglycan" evidence="3">
    <location>
        <begin position="23"/>
        <end position="412"/>
    </location>
</feature>